<dbReference type="EMBL" id="AP018216">
    <property type="protein sequence ID" value="BAY70216.1"/>
    <property type="molecule type" value="Genomic_DNA"/>
</dbReference>
<evidence type="ECO:0000313" key="2">
    <source>
        <dbReference type="Proteomes" id="UP000217507"/>
    </source>
</evidence>
<accession>A0A1Z4KMM9</accession>
<name>A0A1Z4KMM9_ANAVA</name>
<evidence type="ECO:0000313" key="1">
    <source>
        <dbReference type="EMBL" id="BAY70216.1"/>
    </source>
</evidence>
<reference evidence="1 2" key="1">
    <citation type="submission" date="2017-06" db="EMBL/GenBank/DDBJ databases">
        <title>Genome sequencing of cyanobaciteial culture collection at National Institute for Environmental Studies (NIES).</title>
        <authorList>
            <person name="Hirose Y."/>
            <person name="Shimura Y."/>
            <person name="Fujisawa T."/>
            <person name="Nakamura Y."/>
            <person name="Kawachi M."/>
        </authorList>
    </citation>
    <scope>NUCLEOTIDE SEQUENCE [LARGE SCALE GENOMIC DNA]</scope>
    <source>
        <strain evidence="1 2">NIES-23</strain>
    </source>
</reference>
<dbReference type="AlphaFoldDB" id="A0A1Z4KMM9"/>
<gene>
    <name evidence="1" type="ORF">NIES23_30170</name>
</gene>
<organism evidence="1 2">
    <name type="scientific">Trichormus variabilis NIES-23</name>
    <dbReference type="NCBI Taxonomy" id="1973479"/>
    <lineage>
        <taxon>Bacteria</taxon>
        <taxon>Bacillati</taxon>
        <taxon>Cyanobacteriota</taxon>
        <taxon>Cyanophyceae</taxon>
        <taxon>Nostocales</taxon>
        <taxon>Nostocaceae</taxon>
        <taxon>Trichormus</taxon>
    </lineage>
</organism>
<proteinExistence type="predicted"/>
<sequence>MRIFNNARIRLNGNGLLSDRLGCKLEIIEKILEYNDLNKFNLIIGEIVPISVIGKLRELNDERNSFSHIAALEESQAEDKYNLLISKVIDLLFEVKKLESISLIQYKNTLSNITDIRFLKFDGHSLKKRNHDLIVDNNFIRTNIDNLNEYRLFCKFIANNQIICLSPFAYGYLHNGYPHILFYKKQAEEPNYFIFEVIADQPREIKIERNIFDVSIQILESLLL</sequence>
<dbReference type="Proteomes" id="UP000217507">
    <property type="component" value="Chromosome"/>
</dbReference>
<protein>
    <submittedName>
        <fullName evidence="1">Uncharacterized protein</fullName>
    </submittedName>
</protein>